<gene>
    <name evidence="3" type="ORF">BOTBODRAFT_175727</name>
</gene>
<feature type="compositionally biased region" description="Pro residues" evidence="1">
    <location>
        <begin position="178"/>
        <end position="191"/>
    </location>
</feature>
<evidence type="ECO:0000313" key="4">
    <source>
        <dbReference type="Proteomes" id="UP000027195"/>
    </source>
</evidence>
<keyword evidence="2" id="KW-0732">Signal</keyword>
<proteinExistence type="predicted"/>
<dbReference type="EMBL" id="KL198045">
    <property type="protein sequence ID" value="KDQ13114.1"/>
    <property type="molecule type" value="Genomic_DNA"/>
</dbReference>
<evidence type="ECO:0000313" key="3">
    <source>
        <dbReference type="EMBL" id="KDQ13114.1"/>
    </source>
</evidence>
<feature type="chain" id="PRO_5001644568" evidence="2">
    <location>
        <begin position="25"/>
        <end position="236"/>
    </location>
</feature>
<feature type="region of interest" description="Disordered" evidence="1">
    <location>
        <begin position="137"/>
        <end position="163"/>
    </location>
</feature>
<organism evidence="3 4">
    <name type="scientific">Botryobasidium botryosum (strain FD-172 SS1)</name>
    <dbReference type="NCBI Taxonomy" id="930990"/>
    <lineage>
        <taxon>Eukaryota</taxon>
        <taxon>Fungi</taxon>
        <taxon>Dikarya</taxon>
        <taxon>Basidiomycota</taxon>
        <taxon>Agaricomycotina</taxon>
        <taxon>Agaricomycetes</taxon>
        <taxon>Cantharellales</taxon>
        <taxon>Botryobasidiaceae</taxon>
        <taxon>Botryobasidium</taxon>
    </lineage>
</organism>
<sequence length="236" mass="25709">MHSASLLVRAALILLSNRPHAGDSLRVMDHWLVLAGVVLGNCASLSRAPHYSHDARDVMQWLGPLIKTIEWLASIIREGPALEPHLWEEEQLRRRQELALLAASDAPPPQDIMVAWAVEQEEGLRQLDALHAEAAADARTLSQGPPSSLEVDGTAPPRATPLPAPVLYPHSPLVSPPLSPRFRFSPPPPSPRRLRRCHSLPPPSLSPAFLGLCYGIQGVPVVHLAHPAVDAIYGTW</sequence>
<keyword evidence="4" id="KW-1185">Reference proteome</keyword>
<evidence type="ECO:0000256" key="2">
    <source>
        <dbReference type="SAM" id="SignalP"/>
    </source>
</evidence>
<evidence type="ECO:0000256" key="1">
    <source>
        <dbReference type="SAM" id="MobiDB-lite"/>
    </source>
</evidence>
<accession>A0A067MC17</accession>
<feature type="signal peptide" evidence="2">
    <location>
        <begin position="1"/>
        <end position="24"/>
    </location>
</feature>
<dbReference type="Proteomes" id="UP000027195">
    <property type="component" value="Unassembled WGS sequence"/>
</dbReference>
<name>A0A067MC17_BOTB1</name>
<dbReference type="AlphaFoldDB" id="A0A067MC17"/>
<feature type="region of interest" description="Disordered" evidence="1">
    <location>
        <begin position="178"/>
        <end position="198"/>
    </location>
</feature>
<dbReference type="HOGENOM" id="CLU_1175239_0_0_1"/>
<protein>
    <submittedName>
        <fullName evidence="3">Uncharacterized protein</fullName>
    </submittedName>
</protein>
<reference evidence="4" key="1">
    <citation type="journal article" date="2014" name="Proc. Natl. Acad. Sci. U.S.A.">
        <title>Extensive sampling of basidiomycete genomes demonstrates inadequacy of the white-rot/brown-rot paradigm for wood decay fungi.</title>
        <authorList>
            <person name="Riley R."/>
            <person name="Salamov A.A."/>
            <person name="Brown D.W."/>
            <person name="Nagy L.G."/>
            <person name="Floudas D."/>
            <person name="Held B.W."/>
            <person name="Levasseur A."/>
            <person name="Lombard V."/>
            <person name="Morin E."/>
            <person name="Otillar R."/>
            <person name="Lindquist E.A."/>
            <person name="Sun H."/>
            <person name="LaButti K.M."/>
            <person name="Schmutz J."/>
            <person name="Jabbour D."/>
            <person name="Luo H."/>
            <person name="Baker S.E."/>
            <person name="Pisabarro A.G."/>
            <person name="Walton J.D."/>
            <person name="Blanchette R.A."/>
            <person name="Henrissat B."/>
            <person name="Martin F."/>
            <person name="Cullen D."/>
            <person name="Hibbett D.S."/>
            <person name="Grigoriev I.V."/>
        </authorList>
    </citation>
    <scope>NUCLEOTIDE SEQUENCE [LARGE SCALE GENOMIC DNA]</scope>
    <source>
        <strain evidence="4">FD-172 SS1</strain>
    </source>
</reference>
<dbReference type="InParanoid" id="A0A067MC17"/>